<dbReference type="Pfam" id="PF07332">
    <property type="entry name" value="Phage_holin_3_6"/>
    <property type="match status" value="1"/>
</dbReference>
<evidence type="ECO:0000256" key="1">
    <source>
        <dbReference type="SAM" id="Phobius"/>
    </source>
</evidence>
<dbReference type="InterPro" id="IPR009937">
    <property type="entry name" value="Phage_holin_3_6"/>
</dbReference>
<dbReference type="Proteomes" id="UP000530424">
    <property type="component" value="Unassembled WGS sequence"/>
</dbReference>
<accession>A0A853C7Q3</accession>
<name>A0A853C7Q3_9ACTN</name>
<sequence>MTLHDHRDPAAGADTDSTTTRSLGDIVGDITHDMSTLVHQEIDLAKAELKQQATRAGKGAGMFGGAGVAGFLTLLFLSLAATYLLDNWMPVELAALIVALVWAATAAVLALRGKKEIQQTEPQLPVTQHSLKEDVQWARAQKS</sequence>
<gene>
    <name evidence="2" type="ORF">HNR19_003390</name>
</gene>
<organism evidence="2 3">
    <name type="scientific">Nocardioides thalensis</name>
    <dbReference type="NCBI Taxonomy" id="1914755"/>
    <lineage>
        <taxon>Bacteria</taxon>
        <taxon>Bacillati</taxon>
        <taxon>Actinomycetota</taxon>
        <taxon>Actinomycetes</taxon>
        <taxon>Propionibacteriales</taxon>
        <taxon>Nocardioidaceae</taxon>
        <taxon>Nocardioides</taxon>
    </lineage>
</organism>
<keyword evidence="1" id="KW-0812">Transmembrane</keyword>
<protein>
    <submittedName>
        <fullName evidence="2">Putative membrane protein YqjE</fullName>
    </submittedName>
</protein>
<keyword evidence="1" id="KW-0472">Membrane</keyword>
<dbReference type="RefSeq" id="WP_179669027.1">
    <property type="nucleotide sequence ID" value="NZ_JACCFP010000001.1"/>
</dbReference>
<comment type="caution">
    <text evidence="2">The sequence shown here is derived from an EMBL/GenBank/DDBJ whole genome shotgun (WGS) entry which is preliminary data.</text>
</comment>
<feature type="transmembrane region" description="Helical" evidence="1">
    <location>
        <begin position="91"/>
        <end position="111"/>
    </location>
</feature>
<evidence type="ECO:0000313" key="2">
    <source>
        <dbReference type="EMBL" id="NYJ02692.1"/>
    </source>
</evidence>
<evidence type="ECO:0000313" key="3">
    <source>
        <dbReference type="Proteomes" id="UP000530424"/>
    </source>
</evidence>
<dbReference type="AlphaFoldDB" id="A0A853C7Q3"/>
<feature type="transmembrane region" description="Helical" evidence="1">
    <location>
        <begin position="60"/>
        <end position="85"/>
    </location>
</feature>
<keyword evidence="3" id="KW-1185">Reference proteome</keyword>
<proteinExistence type="predicted"/>
<keyword evidence="1" id="KW-1133">Transmembrane helix</keyword>
<reference evidence="2 3" key="1">
    <citation type="submission" date="2020-07" db="EMBL/GenBank/DDBJ databases">
        <title>Sequencing the genomes of 1000 actinobacteria strains.</title>
        <authorList>
            <person name="Klenk H.-P."/>
        </authorList>
    </citation>
    <scope>NUCLEOTIDE SEQUENCE [LARGE SCALE GENOMIC DNA]</scope>
    <source>
        <strain evidence="2 3">DSM 103833</strain>
    </source>
</reference>
<dbReference type="EMBL" id="JACCFP010000001">
    <property type="protein sequence ID" value="NYJ02692.1"/>
    <property type="molecule type" value="Genomic_DNA"/>
</dbReference>